<organism evidence="2 3">
    <name type="scientific">Aspergillus calidoustus</name>
    <dbReference type="NCBI Taxonomy" id="454130"/>
    <lineage>
        <taxon>Eukaryota</taxon>
        <taxon>Fungi</taxon>
        <taxon>Dikarya</taxon>
        <taxon>Ascomycota</taxon>
        <taxon>Pezizomycotina</taxon>
        <taxon>Eurotiomycetes</taxon>
        <taxon>Eurotiomycetidae</taxon>
        <taxon>Eurotiales</taxon>
        <taxon>Aspergillaceae</taxon>
        <taxon>Aspergillus</taxon>
        <taxon>Aspergillus subgen. Nidulantes</taxon>
    </lineage>
</organism>
<accession>A0A0U5FQ95</accession>
<gene>
    <name evidence="2" type="ORF">ASPCAL00403</name>
</gene>
<dbReference type="EMBL" id="CDMC01000001">
    <property type="protein sequence ID" value="CEL00807.1"/>
    <property type="molecule type" value="Genomic_DNA"/>
</dbReference>
<protein>
    <submittedName>
        <fullName evidence="2">Uncharacterized protein</fullName>
    </submittedName>
</protein>
<sequence length="122" mass="13338">MPPFIPSKRLSSEEPPPPKRHAFAKPTPASPSSSSSLTPVSDSDLTPLPTEFENDNGDEVENDEKDLSEAESAESDEVDWEDAIQSAPTFAPGFVSPQENLELTLDRNEVHLEDILQVFTCA</sequence>
<dbReference type="STRING" id="454130.A0A0U5FQ95"/>
<evidence type="ECO:0000313" key="2">
    <source>
        <dbReference type="EMBL" id="CEL00807.1"/>
    </source>
</evidence>
<feature type="compositionally biased region" description="Acidic residues" evidence="1">
    <location>
        <begin position="52"/>
        <end position="79"/>
    </location>
</feature>
<name>A0A0U5FQ95_ASPCI</name>
<reference evidence="3" key="1">
    <citation type="journal article" date="2016" name="Genome Announc.">
        <title>Draft genome sequences of fungus Aspergillus calidoustus.</title>
        <authorList>
            <person name="Horn F."/>
            <person name="Linde J."/>
            <person name="Mattern D.J."/>
            <person name="Walther G."/>
            <person name="Guthke R."/>
            <person name="Scherlach K."/>
            <person name="Martin K."/>
            <person name="Brakhage A.A."/>
            <person name="Petzke L."/>
            <person name="Valiante V."/>
        </authorList>
    </citation>
    <scope>NUCLEOTIDE SEQUENCE [LARGE SCALE GENOMIC DNA]</scope>
    <source>
        <strain evidence="3">SF006504</strain>
    </source>
</reference>
<proteinExistence type="predicted"/>
<keyword evidence="3" id="KW-1185">Reference proteome</keyword>
<evidence type="ECO:0000313" key="3">
    <source>
        <dbReference type="Proteomes" id="UP000054771"/>
    </source>
</evidence>
<evidence type="ECO:0000256" key="1">
    <source>
        <dbReference type="SAM" id="MobiDB-lite"/>
    </source>
</evidence>
<feature type="region of interest" description="Disordered" evidence="1">
    <location>
        <begin position="1"/>
        <end position="79"/>
    </location>
</feature>
<feature type="compositionally biased region" description="Low complexity" evidence="1">
    <location>
        <begin position="30"/>
        <end position="46"/>
    </location>
</feature>
<dbReference type="Proteomes" id="UP000054771">
    <property type="component" value="Unassembled WGS sequence"/>
</dbReference>
<dbReference type="AlphaFoldDB" id="A0A0U5FQ95"/>